<proteinExistence type="predicted"/>
<dbReference type="Proteomes" id="UP000646659">
    <property type="component" value="Unassembled WGS sequence"/>
</dbReference>
<dbReference type="OrthoDB" id="116896at2157"/>
<dbReference type="EMBL" id="QKOF01000005">
    <property type="protein sequence ID" value="MBE2899918.1"/>
    <property type="molecule type" value="Genomic_DNA"/>
</dbReference>
<accession>A0A842YLZ4</accession>
<evidence type="ECO:0000313" key="1">
    <source>
        <dbReference type="EMBL" id="MBE2899918.1"/>
    </source>
</evidence>
<organism evidence="1 2">
    <name type="scientific">Methanothermobacter thermautotrophicus</name>
    <name type="common">Methanobacterium thermoformicicum</name>
    <dbReference type="NCBI Taxonomy" id="145262"/>
    <lineage>
        <taxon>Archaea</taxon>
        <taxon>Methanobacteriati</taxon>
        <taxon>Methanobacteriota</taxon>
        <taxon>Methanomada group</taxon>
        <taxon>Methanobacteria</taxon>
        <taxon>Methanobacteriales</taxon>
        <taxon>Methanobacteriaceae</taxon>
        <taxon>Methanothermobacter</taxon>
    </lineage>
</organism>
<sequence length="68" mass="7662">MSIDYAGNIYTTGYTYSDDFPVTFDAISSYKRGATDIFLSKFTPELILDYSTYLGGSGQDLLFNHILR</sequence>
<gene>
    <name evidence="1" type="ORF">DNK57_03675</name>
</gene>
<comment type="caution">
    <text evidence="1">The sequence shown here is derived from an EMBL/GenBank/DDBJ whole genome shotgun (WGS) entry which is preliminary data.</text>
</comment>
<dbReference type="AlphaFoldDB" id="A0A842YLZ4"/>
<evidence type="ECO:0000313" key="2">
    <source>
        <dbReference type="Proteomes" id="UP000646659"/>
    </source>
</evidence>
<dbReference type="Pfam" id="PF06739">
    <property type="entry name" value="SBBP"/>
    <property type="match status" value="1"/>
</dbReference>
<reference evidence="1" key="1">
    <citation type="submission" date="2018-06" db="EMBL/GenBank/DDBJ databases">
        <title>Draft genome sequence of Methanothermobacter thermautotrophicus Strain WHS, a thermophilic, hydrogenotrophic methanogen isolated from Washburn Hot Springs in Yellowstone National Park, USA.</title>
        <authorList>
            <person name="Mckay L.J."/>
            <person name="Klingelsmith K."/>
            <person name="Inskeep W.P."/>
            <person name="Fields M.W."/>
        </authorList>
    </citation>
    <scope>NUCLEOTIDE SEQUENCE</scope>
    <source>
        <strain evidence="1">WHS</strain>
    </source>
</reference>
<dbReference type="InterPro" id="IPR010620">
    <property type="entry name" value="SBBP_repeat"/>
</dbReference>
<name>A0A842YLZ4_METTF</name>
<protein>
    <submittedName>
        <fullName evidence="1">Uncharacterized protein</fullName>
    </submittedName>
</protein>